<dbReference type="Pfam" id="PF00482">
    <property type="entry name" value="T2SSF"/>
    <property type="match status" value="2"/>
</dbReference>
<feature type="domain" description="Type II secretion system protein GspF" evidence="7">
    <location>
        <begin position="110"/>
        <end position="236"/>
    </location>
</feature>
<dbReference type="PANTHER" id="PTHR35402:SF1">
    <property type="entry name" value="TYPE II SECRETION SYSTEM PROTEIN GSPF DOMAIN-CONTAINING PROTEIN"/>
    <property type="match status" value="1"/>
</dbReference>
<feature type="transmembrane region" description="Helical" evidence="6">
    <location>
        <begin position="105"/>
        <end position="126"/>
    </location>
</feature>
<feature type="transmembrane region" description="Helical" evidence="6">
    <location>
        <begin position="559"/>
        <end position="579"/>
    </location>
</feature>
<evidence type="ECO:0000256" key="6">
    <source>
        <dbReference type="SAM" id="Phobius"/>
    </source>
</evidence>
<evidence type="ECO:0000259" key="7">
    <source>
        <dbReference type="Pfam" id="PF00482"/>
    </source>
</evidence>
<feature type="transmembrane region" description="Helical" evidence="6">
    <location>
        <begin position="347"/>
        <end position="369"/>
    </location>
</feature>
<reference evidence="8 9" key="2">
    <citation type="journal article" date="2009" name="Stand. Genomic Sci.">
        <title>Complete genome sequence of Staphylothermus marinus Stetter and Fiala 1986 type strain F1.</title>
        <authorList>
            <person name="Anderson I.J."/>
            <person name="Sun H."/>
            <person name="Lapidus A."/>
            <person name="Copeland A."/>
            <person name="Glavina Del Rio T."/>
            <person name="Tice H."/>
            <person name="Dalin E."/>
            <person name="Lucas S."/>
            <person name="Barry K."/>
            <person name="Land M."/>
            <person name="Richardson P."/>
            <person name="Huber H."/>
            <person name="Kyrpides N.C."/>
        </authorList>
    </citation>
    <scope>NUCLEOTIDE SEQUENCE [LARGE SCALE GENOMIC DNA]</scope>
    <source>
        <strain evidence="9">ATCC 43588 / DSM 3639 / JCM 9404 / F1</strain>
    </source>
</reference>
<comment type="subcellular location">
    <subcellularLocation>
        <location evidence="1">Cell membrane</location>
        <topology evidence="1">Multi-pass membrane protein</topology>
    </subcellularLocation>
</comment>
<evidence type="ECO:0000256" key="4">
    <source>
        <dbReference type="ARBA" id="ARBA00022989"/>
    </source>
</evidence>
<dbReference type="HOGENOM" id="CLU_030780_0_0_2"/>
<evidence type="ECO:0000256" key="1">
    <source>
        <dbReference type="ARBA" id="ARBA00004651"/>
    </source>
</evidence>
<dbReference type="PANTHER" id="PTHR35402">
    <property type="entry name" value="INTEGRAL MEMBRANE PROTEIN-RELATED"/>
    <property type="match status" value="1"/>
</dbReference>
<keyword evidence="5 6" id="KW-0472">Membrane</keyword>
<accession>A3DPK1</accession>
<feature type="transmembrane region" description="Helical" evidence="6">
    <location>
        <begin position="288"/>
        <end position="312"/>
    </location>
</feature>
<feature type="transmembrane region" description="Helical" evidence="6">
    <location>
        <begin position="525"/>
        <end position="547"/>
    </location>
</feature>
<evidence type="ECO:0000313" key="9">
    <source>
        <dbReference type="Proteomes" id="UP000000254"/>
    </source>
</evidence>
<dbReference type="STRING" id="399550.Smar_1472"/>
<keyword evidence="3 6" id="KW-0812">Transmembrane</keyword>
<dbReference type="GO" id="GO:0005886">
    <property type="term" value="C:plasma membrane"/>
    <property type="evidence" value="ECO:0007669"/>
    <property type="project" value="UniProtKB-SubCell"/>
</dbReference>
<dbReference type="eggNOG" id="arCOG01808">
    <property type="taxonomic scope" value="Archaea"/>
</dbReference>
<feature type="transmembrane region" description="Helical" evidence="6">
    <location>
        <begin position="70"/>
        <end position="93"/>
    </location>
</feature>
<dbReference type="AlphaFoldDB" id="A3DPK1"/>
<evidence type="ECO:0000313" key="8">
    <source>
        <dbReference type="EMBL" id="ABN70561.1"/>
    </source>
</evidence>
<feature type="transmembrane region" description="Helical" evidence="6">
    <location>
        <begin position="216"/>
        <end position="240"/>
    </location>
</feature>
<feature type="transmembrane region" description="Helical" evidence="6">
    <location>
        <begin position="252"/>
        <end position="276"/>
    </location>
</feature>
<keyword evidence="4 6" id="KW-1133">Transmembrane helix</keyword>
<dbReference type="InterPro" id="IPR018076">
    <property type="entry name" value="T2SS_GspF_dom"/>
</dbReference>
<dbReference type="RefSeq" id="WP_011839755.1">
    <property type="nucleotide sequence ID" value="NC_009033.1"/>
</dbReference>
<organism evidence="8 9">
    <name type="scientific">Staphylothermus marinus (strain ATCC 43588 / DSM 3639 / JCM 9404 / F1)</name>
    <dbReference type="NCBI Taxonomy" id="399550"/>
    <lineage>
        <taxon>Archaea</taxon>
        <taxon>Thermoproteota</taxon>
        <taxon>Thermoprotei</taxon>
        <taxon>Desulfurococcales</taxon>
        <taxon>Desulfurococcaceae</taxon>
        <taxon>Staphylothermus</taxon>
    </lineage>
</organism>
<evidence type="ECO:0000256" key="3">
    <source>
        <dbReference type="ARBA" id="ARBA00022692"/>
    </source>
</evidence>
<protein>
    <submittedName>
        <fullName evidence="8">Type II secretion system protein</fullName>
    </submittedName>
</protein>
<dbReference type="OrthoDB" id="12374at2157"/>
<keyword evidence="2" id="KW-1003">Cell membrane</keyword>
<sequence>MSFWDWVYRYFEGLGKYILRMYPNLSNDIRKSGMHLYPEVYASFMAFMSILISGVTIVLIILFAVVKIYIVLPFLVLVPFLTYILLAYLPALIGSSRAGGIEGEFPYTTAYLSMMVMSGLSPYVAFERITHASKVFTKSAELSQRFILLVRVLGRDPLTAFSMLAHRTPSPTARDLLMGYVTTVRAGGDVADYLNKKARLLFSELLVKMKIIADRLAGLLEAYLALVLLSMISLTVMYFVTVSFISAVPFGLSPIGLFLVLYVLIPMISGMIIYLADITQYKEPWVDYRPYILFGGLTLPLAFFLVFFGMIIPNILPPGHPFRSNVLVKGIYDFLVYPAVAFNLQPYIYPSVALSMILITATLPTTIYAEIVGREYKVVTGITRFLRDLVEIRKTGLSPERSIIELSRRNYGVFTKYLKKMALQLSLGISLSRIIQELFKKIIVWRAKVLLFVLTDTIEVGGGSVEIMEHLAWFAESVDAIEDEKKKNLRTLLIVPYMGGILTAATVIMLAAFMGSLQFGAGGAYFQAAATALPAIVINTYLMGLVAGKVSSGSIAAGFKHAIFLTIVTLLFFLASPLFNTMLGGLTQPVT</sequence>
<dbReference type="Proteomes" id="UP000000254">
    <property type="component" value="Chromosome"/>
</dbReference>
<dbReference type="GeneID" id="4907752"/>
<keyword evidence="9" id="KW-1185">Reference proteome</keyword>
<feature type="transmembrane region" description="Helical" evidence="6">
    <location>
        <begin position="492"/>
        <end position="513"/>
    </location>
</feature>
<evidence type="ECO:0000256" key="5">
    <source>
        <dbReference type="ARBA" id="ARBA00023136"/>
    </source>
</evidence>
<gene>
    <name evidence="8" type="ordered locus">Smar_1472</name>
</gene>
<dbReference type="KEGG" id="smr:Smar_1472"/>
<feature type="transmembrane region" description="Helical" evidence="6">
    <location>
        <begin position="40"/>
        <end position="63"/>
    </location>
</feature>
<reference evidence="9" key="1">
    <citation type="journal article" date="2009" name="BMC Genomics">
        <title>The complete genome sequence of Staphylothermus marinus reveals differences in sulfur metabolism among heterotrophic Crenarchaeota.</title>
        <authorList>
            <person name="Anderson I.J."/>
            <person name="Dharmarajan L."/>
            <person name="Rodriguez J."/>
            <person name="Hooper S."/>
            <person name="Porat I."/>
            <person name="Ulrich L.E."/>
            <person name="Elkins J.G."/>
            <person name="Mavromatis K."/>
            <person name="Sun H."/>
            <person name="Land M."/>
            <person name="Lapidus A."/>
            <person name="Lucas S."/>
            <person name="Barry K."/>
            <person name="Huber H."/>
            <person name="Zhulin I.B."/>
            <person name="Whitman W.B."/>
            <person name="Mukhopadhyay B."/>
            <person name="Woese C."/>
            <person name="Bristow J."/>
            <person name="Kyrpides N."/>
        </authorList>
    </citation>
    <scope>NUCLEOTIDE SEQUENCE [LARGE SCALE GENOMIC DNA]</scope>
    <source>
        <strain evidence="9">ATCC 43588 / DSM 3639 / JCM 9404 / F1</strain>
    </source>
</reference>
<dbReference type="EMBL" id="CP000575">
    <property type="protein sequence ID" value="ABN70561.1"/>
    <property type="molecule type" value="Genomic_DNA"/>
</dbReference>
<feature type="domain" description="Type II secretion system protein GspF" evidence="7">
    <location>
        <begin position="385"/>
        <end position="510"/>
    </location>
</feature>
<dbReference type="InterPro" id="IPR056569">
    <property type="entry name" value="ArlJ-like"/>
</dbReference>
<evidence type="ECO:0000256" key="2">
    <source>
        <dbReference type="ARBA" id="ARBA00022475"/>
    </source>
</evidence>
<name>A3DPK1_STAMF</name>
<proteinExistence type="predicted"/>